<dbReference type="PANTHER" id="PTHR42928:SF5">
    <property type="entry name" value="BLR1237 PROTEIN"/>
    <property type="match status" value="1"/>
</dbReference>
<dbReference type="InterPro" id="IPR042100">
    <property type="entry name" value="Bug_dom1"/>
</dbReference>
<dbReference type="Gene3D" id="3.40.190.10">
    <property type="entry name" value="Periplasmic binding protein-like II"/>
    <property type="match status" value="1"/>
</dbReference>
<name>A0A2N4U4E2_9BURK</name>
<comment type="similarity">
    <text evidence="1">Belongs to the UPF0065 (bug) family.</text>
</comment>
<dbReference type="CDD" id="cd13578">
    <property type="entry name" value="PBP2_Bug27"/>
    <property type="match status" value="1"/>
</dbReference>
<keyword evidence="2" id="KW-0732">Signal</keyword>
<keyword evidence="4" id="KW-1185">Reference proteome</keyword>
<dbReference type="RefSeq" id="WP_102074066.1">
    <property type="nucleotide sequence ID" value="NZ_PDNW01000008.1"/>
</dbReference>
<evidence type="ECO:0000313" key="3">
    <source>
        <dbReference type="EMBL" id="PLC49873.1"/>
    </source>
</evidence>
<dbReference type="PIRSF" id="PIRSF017082">
    <property type="entry name" value="YflP"/>
    <property type="match status" value="1"/>
</dbReference>
<feature type="signal peptide" evidence="2">
    <location>
        <begin position="1"/>
        <end position="21"/>
    </location>
</feature>
<dbReference type="EMBL" id="PDNW01000008">
    <property type="protein sequence ID" value="PLC49873.1"/>
    <property type="molecule type" value="Genomic_DNA"/>
</dbReference>
<evidence type="ECO:0000313" key="4">
    <source>
        <dbReference type="Proteomes" id="UP000234190"/>
    </source>
</evidence>
<dbReference type="Gene3D" id="3.40.190.150">
    <property type="entry name" value="Bordetella uptake gene, domain 1"/>
    <property type="match status" value="1"/>
</dbReference>
<reference evidence="3 4" key="1">
    <citation type="submission" date="2017-10" db="EMBL/GenBank/DDBJ databases">
        <title>Two draft genome sequences of Pusillimonas sp. strains isolated from a nitrate- and radionuclide-contaminated groundwater in Russia.</title>
        <authorList>
            <person name="Grouzdev D.S."/>
            <person name="Tourova T.P."/>
            <person name="Goeva M.A."/>
            <person name="Babich T.L."/>
            <person name="Sokolova D.S."/>
            <person name="Abdullin R."/>
            <person name="Poltaraus A.B."/>
            <person name="Toshchakov S.V."/>
            <person name="Nazina T.N."/>
        </authorList>
    </citation>
    <scope>NUCLEOTIDE SEQUENCE [LARGE SCALE GENOMIC DNA]</scope>
    <source>
        <strain evidence="3 4">JR1/69-3-13</strain>
    </source>
</reference>
<feature type="chain" id="PRO_5014917586" evidence="2">
    <location>
        <begin position="22"/>
        <end position="326"/>
    </location>
</feature>
<proteinExistence type="inferred from homology"/>
<evidence type="ECO:0000256" key="1">
    <source>
        <dbReference type="ARBA" id="ARBA00006987"/>
    </source>
</evidence>
<dbReference type="SUPFAM" id="SSF53850">
    <property type="entry name" value="Periplasmic binding protein-like II"/>
    <property type="match status" value="1"/>
</dbReference>
<dbReference type="InterPro" id="IPR005064">
    <property type="entry name" value="BUG"/>
</dbReference>
<dbReference type="Pfam" id="PF03401">
    <property type="entry name" value="TctC"/>
    <property type="match status" value="1"/>
</dbReference>
<sequence>MNKTNRSILKQLGLAVTIAFAATAPQAAADSQPLMVVVPFGPGGSSDLVARHITQHMAAELKRNVVIDNRPGATGAIGASSVARSAPDGNTMLIASIGVFAINPAIQPKLSYNPQTDFTLLTEAVRTPNVLVTRAGFPVSNVKELIAMLKQSPGAVSFASGGLGSSEHLNTELFWQETKTEGLHVPYKGSGQAVSDLLAGHADVGFLNLSAVSPHIKSGKLQALAITSKAPSSLLPDVPTMAQAGIGGLEVYSWQGVAVPRKVDPQIAGTLQQAVFRSLRDPEIEKKLIAQGFEVVASSQKDFEAFVVQENDRWKKVVTTANIKID</sequence>
<dbReference type="PANTHER" id="PTHR42928">
    <property type="entry name" value="TRICARBOXYLATE-BINDING PROTEIN"/>
    <property type="match status" value="1"/>
</dbReference>
<dbReference type="AlphaFoldDB" id="A0A2N4U4E2"/>
<protein>
    <submittedName>
        <fullName evidence="3">LacI family transcriptional regulator</fullName>
    </submittedName>
</protein>
<gene>
    <name evidence="3" type="ORF">CR159_11350</name>
</gene>
<dbReference type="OrthoDB" id="8678477at2"/>
<dbReference type="Proteomes" id="UP000234190">
    <property type="component" value="Unassembled WGS sequence"/>
</dbReference>
<comment type="caution">
    <text evidence="3">The sequence shown here is derived from an EMBL/GenBank/DDBJ whole genome shotgun (WGS) entry which is preliminary data.</text>
</comment>
<organism evidence="3 4">
    <name type="scientific">Pollutimonas subterranea</name>
    <dbReference type="NCBI Taxonomy" id="2045210"/>
    <lineage>
        <taxon>Bacteria</taxon>
        <taxon>Pseudomonadati</taxon>
        <taxon>Pseudomonadota</taxon>
        <taxon>Betaproteobacteria</taxon>
        <taxon>Burkholderiales</taxon>
        <taxon>Alcaligenaceae</taxon>
        <taxon>Pollutimonas</taxon>
    </lineage>
</organism>
<evidence type="ECO:0000256" key="2">
    <source>
        <dbReference type="SAM" id="SignalP"/>
    </source>
</evidence>
<accession>A0A2N4U4E2</accession>